<evidence type="ECO:0000256" key="1">
    <source>
        <dbReference type="SAM" id="MobiDB-lite"/>
    </source>
</evidence>
<keyword evidence="2" id="KW-0732">Signal</keyword>
<evidence type="ECO:0000256" key="2">
    <source>
        <dbReference type="SAM" id="SignalP"/>
    </source>
</evidence>
<evidence type="ECO:0000313" key="4">
    <source>
        <dbReference type="Proteomes" id="UP000516173"/>
    </source>
</evidence>
<keyword evidence="4" id="KW-1185">Reference proteome</keyword>
<dbReference type="EMBL" id="AP023396">
    <property type="protein sequence ID" value="BCK55594.1"/>
    <property type="molecule type" value="Genomic_DNA"/>
</dbReference>
<evidence type="ECO:0008006" key="5">
    <source>
        <dbReference type="Google" id="ProtNLM"/>
    </source>
</evidence>
<evidence type="ECO:0000313" key="3">
    <source>
        <dbReference type="EMBL" id="BCK55594.1"/>
    </source>
</evidence>
<organism evidence="3 4">
    <name type="scientific">Nocardia wallacei</name>
    <dbReference type="NCBI Taxonomy" id="480035"/>
    <lineage>
        <taxon>Bacteria</taxon>
        <taxon>Bacillati</taxon>
        <taxon>Actinomycetota</taxon>
        <taxon>Actinomycetes</taxon>
        <taxon>Mycobacteriales</taxon>
        <taxon>Nocardiaceae</taxon>
        <taxon>Nocardia</taxon>
    </lineage>
</organism>
<feature type="region of interest" description="Disordered" evidence="1">
    <location>
        <begin position="40"/>
        <end position="86"/>
    </location>
</feature>
<dbReference type="AlphaFoldDB" id="A0A7G1KQS7"/>
<dbReference type="RefSeq" id="WP_187688676.1">
    <property type="nucleotide sequence ID" value="NZ_AP023396.1"/>
</dbReference>
<gene>
    <name evidence="3" type="ORF">NWFMUON74_33660</name>
</gene>
<proteinExistence type="predicted"/>
<dbReference type="KEGG" id="nwl:NWFMUON74_33660"/>
<feature type="compositionally biased region" description="Basic and acidic residues" evidence="1">
    <location>
        <begin position="55"/>
        <end position="64"/>
    </location>
</feature>
<feature type="signal peptide" evidence="2">
    <location>
        <begin position="1"/>
        <end position="26"/>
    </location>
</feature>
<name>A0A7G1KQS7_9NOCA</name>
<feature type="chain" id="PRO_5028816845" description="Secreted protein" evidence="2">
    <location>
        <begin position="27"/>
        <end position="86"/>
    </location>
</feature>
<sequence>MRVCRTLAGVALAAAAVLGATSAVLAVGLKWEQVHVTDTVAEPDCRNGGGESDDPGAREPEAQHKLSGGHQQPDAAAEGSEPGPAH</sequence>
<reference evidence="3 4" key="1">
    <citation type="submission" date="2020-08" db="EMBL/GenBank/DDBJ databases">
        <title>Genome Sequencing of Nocardia wallacei strain FMUON74 and assembly.</title>
        <authorList>
            <person name="Toyokawa M."/>
            <person name="Uesaka K."/>
        </authorList>
    </citation>
    <scope>NUCLEOTIDE SEQUENCE [LARGE SCALE GENOMIC DNA]</scope>
    <source>
        <strain evidence="3 4">FMUON74</strain>
    </source>
</reference>
<accession>A0A7G1KQS7</accession>
<dbReference type="Proteomes" id="UP000516173">
    <property type="component" value="Chromosome"/>
</dbReference>
<protein>
    <recommendedName>
        <fullName evidence="5">Secreted protein</fullName>
    </recommendedName>
</protein>
<dbReference type="GeneID" id="80347898"/>